<organism evidence="5 6">
    <name type="scientific">Parasedimentitalea maritima</name>
    <dbReference type="NCBI Taxonomy" id="2578117"/>
    <lineage>
        <taxon>Bacteria</taxon>
        <taxon>Pseudomonadati</taxon>
        <taxon>Pseudomonadota</taxon>
        <taxon>Alphaproteobacteria</taxon>
        <taxon>Rhodobacterales</taxon>
        <taxon>Paracoccaceae</taxon>
        <taxon>Parasedimentitalea</taxon>
    </lineage>
</organism>
<dbReference type="PANTHER" id="PTHR43087">
    <property type="entry name" value="LYSINE/ARGININE/ORNITHINE TRANSPORT SYSTEM KINASE"/>
    <property type="match status" value="1"/>
</dbReference>
<evidence type="ECO:0000256" key="4">
    <source>
        <dbReference type="ARBA" id="ARBA00023186"/>
    </source>
</evidence>
<dbReference type="InterPro" id="IPR052040">
    <property type="entry name" value="GTPase/Isobutyryl-CoA_mutase"/>
</dbReference>
<protein>
    <submittedName>
        <fullName evidence="5">Methylmalonyl-CoA mutase</fullName>
    </submittedName>
</protein>
<gene>
    <name evidence="5" type="ORF">GP644_24585</name>
</gene>
<keyword evidence="1" id="KW-0547">Nucleotide-binding</keyword>
<reference evidence="5 6" key="1">
    <citation type="submission" date="2019-12" db="EMBL/GenBank/DDBJ databases">
        <authorList>
            <person name="Zhang Y.-J."/>
        </authorList>
    </citation>
    <scope>NUCLEOTIDE SEQUENCE [LARGE SCALE GENOMIC DNA]</scope>
    <source>
        <strain evidence="5 6">H18S-6</strain>
    </source>
</reference>
<keyword evidence="2" id="KW-0378">Hydrolase</keyword>
<accession>A0A6A4RBZ5</accession>
<evidence type="ECO:0000313" key="6">
    <source>
        <dbReference type="Proteomes" id="UP000441586"/>
    </source>
</evidence>
<dbReference type="SUPFAM" id="SSF52540">
    <property type="entry name" value="P-loop containing nucleoside triphosphate hydrolases"/>
    <property type="match status" value="1"/>
</dbReference>
<keyword evidence="4" id="KW-0143">Chaperone</keyword>
<evidence type="ECO:0000256" key="2">
    <source>
        <dbReference type="ARBA" id="ARBA00022801"/>
    </source>
</evidence>
<dbReference type="InterPro" id="IPR027417">
    <property type="entry name" value="P-loop_NTPase"/>
</dbReference>
<dbReference type="EMBL" id="WSFO01000274">
    <property type="protein sequence ID" value="KAE9622344.1"/>
    <property type="molecule type" value="Genomic_DNA"/>
</dbReference>
<dbReference type="GO" id="GO:0005525">
    <property type="term" value="F:GTP binding"/>
    <property type="evidence" value="ECO:0007669"/>
    <property type="project" value="UniProtKB-KW"/>
</dbReference>
<evidence type="ECO:0000256" key="3">
    <source>
        <dbReference type="ARBA" id="ARBA00023134"/>
    </source>
</evidence>
<dbReference type="RefSeq" id="WP_280817854.1">
    <property type="nucleotide sequence ID" value="NZ_WSFO01000274.1"/>
</dbReference>
<dbReference type="AlphaFoldDB" id="A0A6A4RBZ5"/>
<evidence type="ECO:0000256" key="1">
    <source>
        <dbReference type="ARBA" id="ARBA00022741"/>
    </source>
</evidence>
<comment type="caution">
    <text evidence="5">The sequence shown here is derived from an EMBL/GenBank/DDBJ whole genome shotgun (WGS) entry which is preliminary data.</text>
</comment>
<dbReference type="Pfam" id="PF03308">
    <property type="entry name" value="MeaB"/>
    <property type="match status" value="1"/>
</dbReference>
<sequence length="168" mass="18586">EFQDKTVAILSIDPTKRKTGGALLGDRIRMNAIHDGRVFMRSLATRGSRTEVTESIRDVITVAKAAGYDLIIVETSGIGQGDAEIVDVSDVSLYVMTSEYGAPSQLEKIDMIDFADMIVINKFDRQGSGDALRHVRKQYQRSHQRFDEPLEAMPVYGTIASQFNDVGT</sequence>
<evidence type="ECO:0000313" key="5">
    <source>
        <dbReference type="EMBL" id="KAE9622344.1"/>
    </source>
</evidence>
<keyword evidence="3" id="KW-0342">GTP-binding</keyword>
<feature type="non-terminal residue" evidence="5">
    <location>
        <position position="1"/>
    </location>
</feature>
<dbReference type="GO" id="GO:0016787">
    <property type="term" value="F:hydrolase activity"/>
    <property type="evidence" value="ECO:0007669"/>
    <property type="project" value="UniProtKB-KW"/>
</dbReference>
<dbReference type="Proteomes" id="UP000441586">
    <property type="component" value="Unassembled WGS sequence"/>
</dbReference>
<dbReference type="PANTHER" id="PTHR43087:SF1">
    <property type="entry name" value="LAO_AO TRANSPORT SYSTEM ATPASE"/>
    <property type="match status" value="1"/>
</dbReference>
<dbReference type="Gene3D" id="3.40.50.300">
    <property type="entry name" value="P-loop containing nucleotide triphosphate hydrolases"/>
    <property type="match status" value="1"/>
</dbReference>
<proteinExistence type="predicted"/>
<feature type="non-terminal residue" evidence="5">
    <location>
        <position position="168"/>
    </location>
</feature>
<name>A0A6A4RBZ5_9RHOB</name>